<dbReference type="PROSITE" id="PS51186">
    <property type="entry name" value="GNAT"/>
    <property type="match status" value="1"/>
</dbReference>
<feature type="domain" description="N-acetyltransferase" evidence="1">
    <location>
        <begin position="173"/>
        <end position="310"/>
    </location>
</feature>
<evidence type="ECO:0000259" key="1">
    <source>
        <dbReference type="PROSITE" id="PS51186"/>
    </source>
</evidence>
<gene>
    <name evidence="2" type="ORF">E0H92_08165</name>
</gene>
<evidence type="ECO:0000313" key="3">
    <source>
        <dbReference type="Proteomes" id="UP000294225"/>
    </source>
</evidence>
<dbReference type="EMBL" id="SJKC01000001">
    <property type="protein sequence ID" value="TCC41614.1"/>
    <property type="molecule type" value="Genomic_DNA"/>
</dbReference>
<evidence type="ECO:0000313" key="2">
    <source>
        <dbReference type="EMBL" id="TCC41614.1"/>
    </source>
</evidence>
<dbReference type="Proteomes" id="UP000294225">
    <property type="component" value="Unassembled WGS sequence"/>
</dbReference>
<dbReference type="GO" id="GO:0016747">
    <property type="term" value="F:acyltransferase activity, transferring groups other than amino-acyl groups"/>
    <property type="evidence" value="ECO:0007669"/>
    <property type="project" value="InterPro"/>
</dbReference>
<accession>A0A4R0J8J2</accession>
<dbReference type="CDD" id="cd04301">
    <property type="entry name" value="NAT_SF"/>
    <property type="match status" value="1"/>
</dbReference>
<proteinExistence type="predicted"/>
<dbReference type="SUPFAM" id="SSF55729">
    <property type="entry name" value="Acyl-CoA N-acyltransferases (Nat)"/>
    <property type="match status" value="2"/>
</dbReference>
<dbReference type="InterPro" id="IPR000182">
    <property type="entry name" value="GNAT_dom"/>
</dbReference>
<sequence length="310" mass="34693">MTIRNTVEADLDTMFALIEQKSVNTVTLERYREYVAAGYYKHAWNWVVEEDGAIQALVIWWGAPGETHPYSIDGLYYAGDGDPVPVWTELLKYAVASRPADAEPPEYHFFLDSDWQDDAEVVTALQVRSEAAAAVGLTGITDRLRYEWKPEYGLPERPTRLKFEPADDEAFVDVFRRVSEGSLDAATAREIARLGAEEAAREEVAMYKSMPGDRDWWRLAYDGDGELIGFHVPSANAGGPVVGYLGVVPEHRGKGLINDLLADLTHQLAETGAEQIRADTDFGNVPMAKSFERQGYRKFAVRRVLAFPEN</sequence>
<comment type="caution">
    <text evidence="2">The sequence shown here is derived from an EMBL/GenBank/DDBJ whole genome shotgun (WGS) entry which is preliminary data.</text>
</comment>
<dbReference type="Pfam" id="PF00583">
    <property type="entry name" value="Acetyltransf_1"/>
    <property type="match status" value="1"/>
</dbReference>
<dbReference type="RefSeq" id="WP_131495839.1">
    <property type="nucleotide sequence ID" value="NZ_SJKC01000001.1"/>
</dbReference>
<reference evidence="2 3" key="1">
    <citation type="submission" date="2019-02" db="EMBL/GenBank/DDBJ databases">
        <title>Kribbella capetownensis sp. nov. and Kribbella speibonae sp. nov., isolated from soil.</title>
        <authorList>
            <person name="Curtis S.M."/>
            <person name="Norton I."/>
            <person name="Everest G.J."/>
            <person name="Meyers P.R."/>
        </authorList>
    </citation>
    <scope>NUCLEOTIDE SEQUENCE [LARGE SCALE GENOMIC DNA]</scope>
    <source>
        <strain evidence="2 3">YM55</strain>
    </source>
</reference>
<dbReference type="InterPro" id="IPR016181">
    <property type="entry name" value="Acyl_CoA_acyltransferase"/>
</dbReference>
<dbReference type="Gene3D" id="3.40.630.30">
    <property type="match status" value="1"/>
</dbReference>
<protein>
    <submittedName>
        <fullName evidence="2">GNAT family N-acetyltransferase</fullName>
    </submittedName>
</protein>
<keyword evidence="2" id="KW-0808">Transferase</keyword>
<dbReference type="AlphaFoldDB" id="A0A4R0J8J2"/>
<organism evidence="2 3">
    <name type="scientific">Kribbella speibonae</name>
    <dbReference type="NCBI Taxonomy" id="1572660"/>
    <lineage>
        <taxon>Bacteria</taxon>
        <taxon>Bacillati</taxon>
        <taxon>Actinomycetota</taxon>
        <taxon>Actinomycetes</taxon>
        <taxon>Propionibacteriales</taxon>
        <taxon>Kribbellaceae</taxon>
        <taxon>Kribbella</taxon>
    </lineage>
</organism>
<name>A0A4R0J8J2_9ACTN</name>